<name>G5IBM4_9FIRM</name>
<dbReference type="GO" id="GO:0006508">
    <property type="term" value="P:proteolysis"/>
    <property type="evidence" value="ECO:0007669"/>
    <property type="project" value="UniProtKB-KW"/>
</dbReference>
<dbReference type="Gene3D" id="3.90.1720.10">
    <property type="entry name" value="endopeptidase domain like (from Nostoc punctiforme)"/>
    <property type="match status" value="1"/>
</dbReference>
<gene>
    <name evidence="8" type="ORF">HMPREF9473_00901</name>
</gene>
<dbReference type="InterPro" id="IPR003646">
    <property type="entry name" value="SH3-like_bac-type"/>
</dbReference>
<feature type="domain" description="NlpC/P60" evidence="7">
    <location>
        <begin position="116"/>
        <end position="236"/>
    </location>
</feature>
<dbReference type="Proteomes" id="UP000005384">
    <property type="component" value="Unassembled WGS sequence"/>
</dbReference>
<dbReference type="GO" id="GO:0008234">
    <property type="term" value="F:cysteine-type peptidase activity"/>
    <property type="evidence" value="ECO:0007669"/>
    <property type="project" value="UniProtKB-KW"/>
</dbReference>
<evidence type="ECO:0000256" key="3">
    <source>
        <dbReference type="ARBA" id="ARBA00022801"/>
    </source>
</evidence>
<evidence type="ECO:0000259" key="6">
    <source>
        <dbReference type="PROSITE" id="PS51781"/>
    </source>
</evidence>
<dbReference type="Pfam" id="PF08239">
    <property type="entry name" value="SH3_3"/>
    <property type="match status" value="1"/>
</dbReference>
<dbReference type="SUPFAM" id="SSF54001">
    <property type="entry name" value="Cysteine proteinases"/>
    <property type="match status" value="1"/>
</dbReference>
<dbReference type="AlphaFoldDB" id="G5IBM4"/>
<keyword evidence="2" id="KW-0645">Protease</keyword>
<dbReference type="PANTHER" id="PTHR47053">
    <property type="entry name" value="MUREIN DD-ENDOPEPTIDASE MEPH-RELATED"/>
    <property type="match status" value="1"/>
</dbReference>
<evidence type="ECO:0000313" key="8">
    <source>
        <dbReference type="EMBL" id="EHI61087.1"/>
    </source>
</evidence>
<dbReference type="InterPro" id="IPR051202">
    <property type="entry name" value="Peptidase_C40"/>
</dbReference>
<evidence type="ECO:0000259" key="7">
    <source>
        <dbReference type="PROSITE" id="PS51935"/>
    </source>
</evidence>
<evidence type="ECO:0000313" key="9">
    <source>
        <dbReference type="Proteomes" id="UP000005384"/>
    </source>
</evidence>
<dbReference type="RefSeq" id="WP_006778887.1">
    <property type="nucleotide sequence ID" value="NZ_CP040506.1"/>
</dbReference>
<dbReference type="PROSITE" id="PS51781">
    <property type="entry name" value="SH3B"/>
    <property type="match status" value="1"/>
</dbReference>
<evidence type="ECO:0000256" key="4">
    <source>
        <dbReference type="ARBA" id="ARBA00022807"/>
    </source>
</evidence>
<feature type="signal peptide" evidence="5">
    <location>
        <begin position="1"/>
        <end position="21"/>
    </location>
</feature>
<reference evidence="8 9" key="1">
    <citation type="submission" date="2011-08" db="EMBL/GenBank/DDBJ databases">
        <title>The Genome Sequence of Clostridium hathewayi WAL-18680.</title>
        <authorList>
            <consortium name="The Broad Institute Genome Sequencing Platform"/>
            <person name="Earl A."/>
            <person name="Ward D."/>
            <person name="Feldgarden M."/>
            <person name="Gevers D."/>
            <person name="Finegold S.M."/>
            <person name="Summanen P.H."/>
            <person name="Molitoris D.R."/>
            <person name="Song M."/>
            <person name="Daigneault M."/>
            <person name="Allen-Vercoe E."/>
            <person name="Young S.K."/>
            <person name="Zeng Q."/>
            <person name="Gargeya S."/>
            <person name="Fitzgerald M."/>
            <person name="Haas B."/>
            <person name="Abouelleil A."/>
            <person name="Alvarado L."/>
            <person name="Arachchi H.M."/>
            <person name="Berlin A."/>
            <person name="Brown A."/>
            <person name="Chapman S.B."/>
            <person name="Chen Z."/>
            <person name="Dunbar C."/>
            <person name="Freedman E."/>
            <person name="Gearin G."/>
            <person name="Gellesch M."/>
            <person name="Goldberg J."/>
            <person name="Griggs A."/>
            <person name="Gujja S."/>
            <person name="Heiman D."/>
            <person name="Howarth C."/>
            <person name="Larson L."/>
            <person name="Lui A."/>
            <person name="MacDonald P.J.P."/>
            <person name="Montmayeur A."/>
            <person name="Murphy C."/>
            <person name="Neiman D."/>
            <person name="Pearson M."/>
            <person name="Priest M."/>
            <person name="Roberts A."/>
            <person name="Saif S."/>
            <person name="Shea T."/>
            <person name="Shenoy N."/>
            <person name="Sisk P."/>
            <person name="Stolte C."/>
            <person name="Sykes S."/>
            <person name="Wortman J."/>
            <person name="Nusbaum C."/>
            <person name="Birren B."/>
        </authorList>
    </citation>
    <scope>NUCLEOTIDE SEQUENCE [LARGE SCALE GENOMIC DNA]</scope>
    <source>
        <strain evidence="8 9">WAL-18680</strain>
    </source>
</reference>
<evidence type="ECO:0000256" key="1">
    <source>
        <dbReference type="ARBA" id="ARBA00007074"/>
    </source>
</evidence>
<feature type="chain" id="PRO_5039662243" evidence="5">
    <location>
        <begin position="22"/>
        <end position="236"/>
    </location>
</feature>
<keyword evidence="4" id="KW-0788">Thiol protease</keyword>
<dbReference type="PROSITE" id="PS51935">
    <property type="entry name" value="NLPC_P60"/>
    <property type="match status" value="1"/>
</dbReference>
<comment type="caution">
    <text evidence="8">The sequence shown here is derived from an EMBL/GenBank/DDBJ whole genome shotgun (WGS) entry which is preliminary data.</text>
</comment>
<accession>G5IBM4</accession>
<evidence type="ECO:0000256" key="5">
    <source>
        <dbReference type="SAM" id="SignalP"/>
    </source>
</evidence>
<keyword evidence="3" id="KW-0378">Hydrolase</keyword>
<dbReference type="OrthoDB" id="9808890at2"/>
<protein>
    <submittedName>
        <fullName evidence="8">Uncharacterized protein</fullName>
    </submittedName>
</protein>
<keyword evidence="5" id="KW-0732">Signal</keyword>
<evidence type="ECO:0000256" key="2">
    <source>
        <dbReference type="ARBA" id="ARBA00022670"/>
    </source>
</evidence>
<feature type="domain" description="SH3b" evidence="6">
    <location>
        <begin position="41"/>
        <end position="106"/>
    </location>
</feature>
<dbReference type="InterPro" id="IPR038765">
    <property type="entry name" value="Papain-like_cys_pep_sf"/>
</dbReference>
<dbReference type="PATRIC" id="fig|742737.3.peg.897"/>
<dbReference type="Gene3D" id="2.30.30.40">
    <property type="entry name" value="SH3 Domains"/>
    <property type="match status" value="1"/>
</dbReference>
<organism evidence="8 9">
    <name type="scientific">Hungatella hathewayi WAL-18680</name>
    <dbReference type="NCBI Taxonomy" id="742737"/>
    <lineage>
        <taxon>Bacteria</taxon>
        <taxon>Bacillati</taxon>
        <taxon>Bacillota</taxon>
        <taxon>Clostridia</taxon>
        <taxon>Lachnospirales</taxon>
        <taxon>Lachnospiraceae</taxon>
        <taxon>Hungatella</taxon>
    </lineage>
</organism>
<sequence>MLKTILKAMAAFCVCGFFLGAAPDTSYGAVKESTCVGVETSSSYLVKIDAPSARIYTGKSTSAAVADTVQRGQTYDVISYQNGWVKINTGKSEGYLKTAGQATVVETAREKVDEAAAVRAQVVDFALQFVGNPYVYGGTDPNTGADCSGFTSYVLRHAAGVSLSHSSVAQAGEGRVVSEEEMKQGDLVFYSNGFRINHVAIYAGNGQVVHASTNKTGIKTSPWNYRTPVKIVRVLP</sequence>
<dbReference type="Pfam" id="PF00877">
    <property type="entry name" value="NLPC_P60"/>
    <property type="match status" value="1"/>
</dbReference>
<comment type="similarity">
    <text evidence="1">Belongs to the peptidase C40 family.</text>
</comment>
<proteinExistence type="inferred from homology"/>
<dbReference type="PANTHER" id="PTHR47053:SF1">
    <property type="entry name" value="MUREIN DD-ENDOPEPTIDASE MEPH-RELATED"/>
    <property type="match status" value="1"/>
</dbReference>
<dbReference type="HOGENOM" id="CLU_016043_13_4_9"/>
<dbReference type="EMBL" id="ADLN01000008">
    <property type="protein sequence ID" value="EHI61087.1"/>
    <property type="molecule type" value="Genomic_DNA"/>
</dbReference>
<keyword evidence="9" id="KW-1185">Reference proteome</keyword>
<dbReference type="InterPro" id="IPR000064">
    <property type="entry name" value="NLP_P60_dom"/>
</dbReference>